<evidence type="ECO:0000256" key="17">
    <source>
        <dbReference type="SAM" id="MobiDB-lite"/>
    </source>
</evidence>
<proteinExistence type="inferred from homology"/>
<organism evidence="20 21">
    <name type="scientific">Mus spicilegus</name>
    <name type="common">Mound-building mouse</name>
    <dbReference type="NCBI Taxonomy" id="10103"/>
    <lineage>
        <taxon>Eukaryota</taxon>
        <taxon>Metazoa</taxon>
        <taxon>Chordata</taxon>
        <taxon>Craniata</taxon>
        <taxon>Vertebrata</taxon>
        <taxon>Euteleostomi</taxon>
        <taxon>Mammalia</taxon>
        <taxon>Eutheria</taxon>
        <taxon>Euarchontoglires</taxon>
        <taxon>Glires</taxon>
        <taxon>Rodentia</taxon>
        <taxon>Myomorpha</taxon>
        <taxon>Muroidea</taxon>
        <taxon>Muridae</taxon>
        <taxon>Murinae</taxon>
        <taxon>Mus</taxon>
        <taxon>Mus</taxon>
    </lineage>
</organism>
<evidence type="ECO:0000256" key="9">
    <source>
        <dbReference type="ARBA" id="ARBA00022843"/>
    </source>
</evidence>
<protein>
    <recommendedName>
        <fullName evidence="3">Erythropoietin receptor</fullName>
    </recommendedName>
</protein>
<evidence type="ECO:0000313" key="21">
    <source>
        <dbReference type="Proteomes" id="UP000694415"/>
    </source>
</evidence>
<keyword evidence="6" id="KW-0597">Phosphoprotein</keyword>
<evidence type="ECO:0000256" key="10">
    <source>
        <dbReference type="ARBA" id="ARBA00022989"/>
    </source>
</evidence>
<dbReference type="InterPro" id="IPR036116">
    <property type="entry name" value="FN3_sf"/>
</dbReference>
<dbReference type="InterPro" id="IPR003961">
    <property type="entry name" value="FN3_dom"/>
</dbReference>
<feature type="region of interest" description="Disordered" evidence="17">
    <location>
        <begin position="14"/>
        <end position="46"/>
    </location>
</feature>
<evidence type="ECO:0000256" key="13">
    <source>
        <dbReference type="ARBA" id="ARBA00023170"/>
    </source>
</evidence>
<evidence type="ECO:0000256" key="1">
    <source>
        <dbReference type="ARBA" id="ARBA00004251"/>
    </source>
</evidence>
<evidence type="ECO:0000256" key="4">
    <source>
        <dbReference type="ARBA" id="ARBA00022475"/>
    </source>
</evidence>
<evidence type="ECO:0000313" key="20">
    <source>
        <dbReference type="Ensembl" id="ENSMSIP00000017260.1"/>
    </source>
</evidence>
<keyword evidence="10 18" id="KW-1133">Transmembrane helix</keyword>
<dbReference type="PANTHER" id="PTHR23037">
    <property type="entry name" value="CYTOKINE RECEPTOR"/>
    <property type="match status" value="1"/>
</dbReference>
<keyword evidence="12" id="KW-1015">Disulfide bond</keyword>
<dbReference type="Gene3D" id="2.60.40.10">
    <property type="entry name" value="Immunoglobulins"/>
    <property type="match status" value="2"/>
</dbReference>
<dbReference type="InterPro" id="IPR003528">
    <property type="entry name" value="Long_hematopoietin_rcpt_CS"/>
</dbReference>
<name>A0A8C6H645_MUSSI</name>
<dbReference type="FunFam" id="2.60.40.10:FF:001041">
    <property type="entry name" value="Erythropoietin receptor"/>
    <property type="match status" value="1"/>
</dbReference>
<dbReference type="InterPro" id="IPR015152">
    <property type="entry name" value="Growth/epo_recpt_lig-bind"/>
</dbReference>
<keyword evidence="4" id="KW-1003">Cell membrane</keyword>
<keyword evidence="14" id="KW-0325">Glycoprotein</keyword>
<sequence length="602" mass="65733">MVLGPLDGLLGGGRGRGTRLALSGDSRVPAGTDRRPSSLRSHTPARAGRTALNLQGEWACARRSRTRQAGSLLLGVLRRHFFKTPRRPFWRRGRGTKIIGSAQATRGRVRAPWKADLGFPDLPLLPPWLSPFLAALLASRGSEELLCFTQRLEDLVCFWEEAASSGMDFNYSFSYQLEGESRKSCRLHQAPTVRGSVRFWCSLPTADTSSFVPLELQVTEASGSPRYHRIIHINEVVLLDAPAGLLARRAEEGSHVVLRWLPPPGAPMTTHIRYEVDVSAGNRAGGTQRVEVLEGRTECVLSNLRGGTRYTFAVRARMAEPSFSGFWSAWSEPASLLTASDLDPLILTLSLILVLISLLLTVLALLSHRRTLQQKIWPGIPSPESEFEGLFTTHKGNFQLWLLQRDGCLWWSPGSSFPEDPPAHLEVLSEPRWAVTQAGDPGADDEGPLLEPVGSEHAQDTYLVLDKWLLPRTPCSENLSGPGGSVDPVTMDEASETSSCPSDLASKPRPEGTSPSSFEYTILDPSSQLLCPRALPPELPPTPPHLKYLYLVVSDSGISTDYSSGGSQGVHGDSSDGPYSHPYENSLVPDSEPLHPSYVACS</sequence>
<reference evidence="20" key="1">
    <citation type="submission" date="2025-08" db="UniProtKB">
        <authorList>
            <consortium name="Ensembl"/>
        </authorList>
    </citation>
    <scope>IDENTIFICATION</scope>
</reference>
<keyword evidence="7 18" id="KW-0812">Transmembrane</keyword>
<dbReference type="GO" id="GO:0043161">
    <property type="term" value="P:proteasome-mediated ubiquitin-dependent protein catabolic process"/>
    <property type="evidence" value="ECO:0007669"/>
    <property type="project" value="Ensembl"/>
</dbReference>
<keyword evidence="9" id="KW-0832">Ubl conjugation</keyword>
<dbReference type="InterPro" id="IPR013783">
    <property type="entry name" value="Ig-like_fold"/>
</dbReference>
<feature type="domain" description="Fibronectin type-III" evidence="19">
    <location>
        <begin position="241"/>
        <end position="341"/>
    </location>
</feature>
<evidence type="ECO:0000256" key="16">
    <source>
        <dbReference type="ARBA" id="ARBA00046789"/>
    </source>
</evidence>
<evidence type="ECO:0000256" key="15">
    <source>
        <dbReference type="ARBA" id="ARBA00045148"/>
    </source>
</evidence>
<evidence type="ECO:0000256" key="18">
    <source>
        <dbReference type="SAM" id="Phobius"/>
    </source>
</evidence>
<evidence type="ECO:0000256" key="8">
    <source>
        <dbReference type="ARBA" id="ARBA00022729"/>
    </source>
</evidence>
<keyword evidence="21" id="KW-1185">Reference proteome</keyword>
<accession>A0A8C6H645</accession>
<dbReference type="SUPFAM" id="SSF49265">
    <property type="entry name" value="Fibronectin type III"/>
    <property type="match status" value="2"/>
</dbReference>
<dbReference type="GO" id="GO:0009897">
    <property type="term" value="C:external side of plasma membrane"/>
    <property type="evidence" value="ECO:0007669"/>
    <property type="project" value="TreeGrafter"/>
</dbReference>
<dbReference type="PROSITE" id="PS01352">
    <property type="entry name" value="HEMATOPO_REC_L_F1"/>
    <property type="match status" value="1"/>
</dbReference>
<evidence type="ECO:0000256" key="6">
    <source>
        <dbReference type="ARBA" id="ARBA00022553"/>
    </source>
</evidence>
<dbReference type="Pfam" id="PF00041">
    <property type="entry name" value="fn3"/>
    <property type="match status" value="1"/>
</dbReference>
<keyword evidence="13" id="KW-0675">Receptor</keyword>
<keyword evidence="11 18" id="KW-0472">Membrane</keyword>
<feature type="transmembrane region" description="Helical" evidence="18">
    <location>
        <begin position="345"/>
        <end position="366"/>
    </location>
</feature>
<keyword evidence="8" id="KW-0732">Signal</keyword>
<evidence type="ECO:0000259" key="19">
    <source>
        <dbReference type="PROSITE" id="PS50853"/>
    </source>
</evidence>
<evidence type="ECO:0000256" key="12">
    <source>
        <dbReference type="ARBA" id="ARBA00023157"/>
    </source>
</evidence>
<dbReference type="GO" id="GO:0004900">
    <property type="term" value="F:erythropoietin receptor activity"/>
    <property type="evidence" value="ECO:0007669"/>
    <property type="project" value="Ensembl"/>
</dbReference>
<comment type="subcellular location">
    <subcellularLocation>
        <location evidence="1">Cell membrane</location>
        <topology evidence="1">Single-pass type I membrane protein</topology>
    </subcellularLocation>
</comment>
<evidence type="ECO:0000256" key="11">
    <source>
        <dbReference type="ARBA" id="ARBA00023136"/>
    </source>
</evidence>
<dbReference type="PANTHER" id="PTHR23037:SF28">
    <property type="entry name" value="ERYTHROPOIETIN RECEPTOR"/>
    <property type="match status" value="1"/>
</dbReference>
<dbReference type="Pfam" id="PF09067">
    <property type="entry name" value="EpoR_lig-bind"/>
    <property type="match status" value="1"/>
</dbReference>
<evidence type="ECO:0000256" key="3">
    <source>
        <dbReference type="ARBA" id="ARBA00018355"/>
    </source>
</evidence>
<dbReference type="SMART" id="SM00060">
    <property type="entry name" value="FN3"/>
    <property type="match status" value="1"/>
</dbReference>
<dbReference type="GeneTree" id="ENSGT00940000160315"/>
<evidence type="ECO:0000256" key="7">
    <source>
        <dbReference type="ARBA" id="ARBA00022692"/>
    </source>
</evidence>
<evidence type="ECO:0000256" key="14">
    <source>
        <dbReference type="ARBA" id="ARBA00023180"/>
    </source>
</evidence>
<dbReference type="Proteomes" id="UP000694415">
    <property type="component" value="Unplaced"/>
</dbReference>
<evidence type="ECO:0000256" key="2">
    <source>
        <dbReference type="ARBA" id="ARBA00007885"/>
    </source>
</evidence>
<feature type="region of interest" description="Disordered" evidence="17">
    <location>
        <begin position="561"/>
        <end position="602"/>
    </location>
</feature>
<reference evidence="20" key="2">
    <citation type="submission" date="2025-09" db="UniProtKB">
        <authorList>
            <consortium name="Ensembl"/>
        </authorList>
    </citation>
    <scope>IDENTIFICATION</scope>
</reference>
<dbReference type="PROSITE" id="PS50853">
    <property type="entry name" value="FN3"/>
    <property type="match status" value="1"/>
</dbReference>
<dbReference type="Ensembl" id="ENSMSIT00000021838.1">
    <property type="protein sequence ID" value="ENSMSIP00000017260.1"/>
    <property type="gene ID" value="ENSMSIG00000014716.1"/>
</dbReference>
<dbReference type="GO" id="GO:0016607">
    <property type="term" value="C:nuclear speck"/>
    <property type="evidence" value="ECO:0007669"/>
    <property type="project" value="Ensembl"/>
</dbReference>
<feature type="region of interest" description="Disordered" evidence="17">
    <location>
        <begin position="476"/>
        <end position="518"/>
    </location>
</feature>
<dbReference type="CDD" id="cd00063">
    <property type="entry name" value="FN3"/>
    <property type="match status" value="1"/>
</dbReference>
<comment type="function">
    <text evidence="15">Receptor for erythropoietin, which mediates erythropoietin-induced erythroblast proliferation and differentiation. Upon EPO stimulation, EPOR dimerizes triggering the JAK2/STAT5 signaling cascade. In some cell types, can also activate STAT1 and STAT3. May also activate the LYN tyrosine kinase.</text>
</comment>
<keyword evidence="5" id="KW-1017">Isopeptide bond</keyword>
<comment type="subunit">
    <text evidence="16">Forms homodimers on EPO stimulation. The tyrosine-phosphorylated form interacts with several SH2 domain-containing proteins including LYN, the adapter protein SH2B2, PTPN6, PTPN11, JAK2, PI3 kinases, STAT5A/B, SOCS3, CRKL. Interacts with INPP5D/SHIP1. SH2B2 binding inhibits the JAK-STAT signaling. Interacts with RHEX; this interaction occurs in a erythropoietin (EPO)-dependent manner. Interacts with ATXN2L.</text>
</comment>
<dbReference type="GO" id="GO:0042802">
    <property type="term" value="F:identical protein binding"/>
    <property type="evidence" value="ECO:0007669"/>
    <property type="project" value="Ensembl"/>
</dbReference>
<dbReference type="AlphaFoldDB" id="A0A8C6H645"/>
<comment type="similarity">
    <text evidence="2">Belongs to the type I cytokine receptor family. Type 1 subfamily.</text>
</comment>
<evidence type="ECO:0000256" key="5">
    <source>
        <dbReference type="ARBA" id="ARBA00022499"/>
    </source>
</evidence>